<accession>A0A9D4ERB7</accession>
<protein>
    <submittedName>
        <fullName evidence="1">Uncharacterized protein</fullName>
    </submittedName>
</protein>
<gene>
    <name evidence="1" type="ORF">DPMN_162243</name>
</gene>
<organism evidence="1 2">
    <name type="scientific">Dreissena polymorpha</name>
    <name type="common">Zebra mussel</name>
    <name type="synonym">Mytilus polymorpha</name>
    <dbReference type="NCBI Taxonomy" id="45954"/>
    <lineage>
        <taxon>Eukaryota</taxon>
        <taxon>Metazoa</taxon>
        <taxon>Spiralia</taxon>
        <taxon>Lophotrochozoa</taxon>
        <taxon>Mollusca</taxon>
        <taxon>Bivalvia</taxon>
        <taxon>Autobranchia</taxon>
        <taxon>Heteroconchia</taxon>
        <taxon>Euheterodonta</taxon>
        <taxon>Imparidentia</taxon>
        <taxon>Neoheterodontei</taxon>
        <taxon>Myida</taxon>
        <taxon>Dreissenoidea</taxon>
        <taxon>Dreissenidae</taxon>
        <taxon>Dreissena</taxon>
    </lineage>
</organism>
<name>A0A9D4ERB7_DREPO</name>
<reference evidence="1" key="1">
    <citation type="journal article" date="2019" name="bioRxiv">
        <title>The Genome of the Zebra Mussel, Dreissena polymorpha: A Resource for Invasive Species Research.</title>
        <authorList>
            <person name="McCartney M.A."/>
            <person name="Auch B."/>
            <person name="Kono T."/>
            <person name="Mallez S."/>
            <person name="Zhang Y."/>
            <person name="Obille A."/>
            <person name="Becker A."/>
            <person name="Abrahante J.E."/>
            <person name="Garbe J."/>
            <person name="Badalamenti J.P."/>
            <person name="Herman A."/>
            <person name="Mangelson H."/>
            <person name="Liachko I."/>
            <person name="Sullivan S."/>
            <person name="Sone E.D."/>
            <person name="Koren S."/>
            <person name="Silverstein K.A.T."/>
            <person name="Beckman K.B."/>
            <person name="Gohl D.M."/>
        </authorList>
    </citation>
    <scope>NUCLEOTIDE SEQUENCE</scope>
    <source>
        <strain evidence="1">Duluth1</strain>
        <tissue evidence="1">Whole animal</tissue>
    </source>
</reference>
<dbReference type="AlphaFoldDB" id="A0A9D4ERB7"/>
<comment type="caution">
    <text evidence="1">The sequence shown here is derived from an EMBL/GenBank/DDBJ whole genome shotgun (WGS) entry which is preliminary data.</text>
</comment>
<evidence type="ECO:0000313" key="2">
    <source>
        <dbReference type="Proteomes" id="UP000828390"/>
    </source>
</evidence>
<sequence>MVDKLPLSIKCFSMVGVKHSLCQLSPAPGLLVWLVYSPAEMLLLTGEGAKADLWRHNHMLRWSSLVLENSPSKRGKTLTSNLRCLAAIPLHWKVLGEGYH</sequence>
<dbReference type="Proteomes" id="UP000828390">
    <property type="component" value="Unassembled WGS sequence"/>
</dbReference>
<proteinExistence type="predicted"/>
<reference evidence="1" key="2">
    <citation type="submission" date="2020-11" db="EMBL/GenBank/DDBJ databases">
        <authorList>
            <person name="McCartney M.A."/>
            <person name="Auch B."/>
            <person name="Kono T."/>
            <person name="Mallez S."/>
            <person name="Becker A."/>
            <person name="Gohl D.M."/>
            <person name="Silverstein K.A.T."/>
            <person name="Koren S."/>
            <person name="Bechman K.B."/>
            <person name="Herman A."/>
            <person name="Abrahante J.E."/>
            <person name="Garbe J."/>
        </authorList>
    </citation>
    <scope>NUCLEOTIDE SEQUENCE</scope>
    <source>
        <strain evidence="1">Duluth1</strain>
        <tissue evidence="1">Whole animal</tissue>
    </source>
</reference>
<dbReference type="EMBL" id="JAIWYP010000008">
    <property type="protein sequence ID" value="KAH3784289.1"/>
    <property type="molecule type" value="Genomic_DNA"/>
</dbReference>
<keyword evidence="2" id="KW-1185">Reference proteome</keyword>
<evidence type="ECO:0000313" key="1">
    <source>
        <dbReference type="EMBL" id="KAH3784289.1"/>
    </source>
</evidence>